<evidence type="ECO:0000256" key="2">
    <source>
        <dbReference type="ARBA" id="ARBA00022833"/>
    </source>
</evidence>
<evidence type="ECO:0000256" key="3">
    <source>
        <dbReference type="ARBA" id="ARBA00023157"/>
    </source>
</evidence>
<dbReference type="Proteomes" id="UP000216361">
    <property type="component" value="Unassembled WGS sequence"/>
</dbReference>
<dbReference type="OrthoDB" id="9793753at2"/>
<keyword evidence="5" id="KW-0676">Redox-active center</keyword>
<dbReference type="Gene3D" id="3.90.1280.10">
    <property type="entry name" value="HSP33 redox switch-like"/>
    <property type="match status" value="1"/>
</dbReference>
<evidence type="ECO:0000256" key="1">
    <source>
        <dbReference type="ARBA" id="ARBA00022490"/>
    </source>
</evidence>
<dbReference type="Pfam" id="PF01430">
    <property type="entry name" value="HSP33"/>
    <property type="match status" value="1"/>
</dbReference>
<dbReference type="GO" id="GO:0044183">
    <property type="term" value="F:protein folding chaperone"/>
    <property type="evidence" value="ECO:0007669"/>
    <property type="project" value="TreeGrafter"/>
</dbReference>
<dbReference type="Gene3D" id="1.10.287.480">
    <property type="entry name" value="helix hairpin bin"/>
    <property type="match status" value="1"/>
</dbReference>
<dbReference type="PIRSF" id="PIRSF005261">
    <property type="entry name" value="Heat_shock_Hsp33"/>
    <property type="match status" value="1"/>
</dbReference>
<dbReference type="GO" id="GO:0005737">
    <property type="term" value="C:cytoplasm"/>
    <property type="evidence" value="ECO:0007669"/>
    <property type="project" value="InterPro"/>
</dbReference>
<evidence type="ECO:0000313" key="7">
    <source>
        <dbReference type="Proteomes" id="UP000216361"/>
    </source>
</evidence>
<dbReference type="AlphaFoldDB" id="A0A255XWE7"/>
<organism evidence="6 7">
    <name type="scientific">Elstera cyanobacteriorum</name>
    <dbReference type="NCBI Taxonomy" id="2022747"/>
    <lineage>
        <taxon>Bacteria</taxon>
        <taxon>Pseudomonadati</taxon>
        <taxon>Pseudomonadota</taxon>
        <taxon>Alphaproteobacteria</taxon>
        <taxon>Rhodospirillales</taxon>
        <taxon>Rhodospirillaceae</taxon>
        <taxon>Elstera</taxon>
    </lineage>
</organism>
<dbReference type="InterPro" id="IPR023212">
    <property type="entry name" value="Hsp33_helix_hairpin_bin_dom_sf"/>
</dbReference>
<evidence type="ECO:0000256" key="4">
    <source>
        <dbReference type="ARBA" id="ARBA00023186"/>
    </source>
</evidence>
<dbReference type="CDD" id="cd00498">
    <property type="entry name" value="Hsp33"/>
    <property type="match status" value="1"/>
</dbReference>
<dbReference type="Gene3D" id="3.55.30.10">
    <property type="entry name" value="Hsp33 domain"/>
    <property type="match status" value="1"/>
</dbReference>
<protein>
    <recommendedName>
        <fullName evidence="8">Molecular chaperone Hsp33</fullName>
    </recommendedName>
</protein>
<comment type="caution">
    <text evidence="6">The sequence shown here is derived from an EMBL/GenBank/DDBJ whole genome shotgun (WGS) entry which is preliminary data.</text>
</comment>
<dbReference type="InterPro" id="IPR000397">
    <property type="entry name" value="Heat_shock_Hsp33"/>
</dbReference>
<keyword evidence="4" id="KW-0143">Chaperone</keyword>
<keyword evidence="3" id="KW-1015">Disulfide bond</keyword>
<evidence type="ECO:0008006" key="8">
    <source>
        <dbReference type="Google" id="ProtNLM"/>
    </source>
</evidence>
<gene>
    <name evidence="6" type="ORF">CHR90_04125</name>
</gene>
<dbReference type="RefSeq" id="WP_094407721.1">
    <property type="nucleotide sequence ID" value="NZ_BMJZ01000009.1"/>
</dbReference>
<dbReference type="EMBL" id="NOXS01000027">
    <property type="protein sequence ID" value="OYQ20570.1"/>
    <property type="molecule type" value="Genomic_DNA"/>
</dbReference>
<proteinExistence type="predicted"/>
<dbReference type="SUPFAM" id="SSF64397">
    <property type="entry name" value="Hsp33 domain"/>
    <property type="match status" value="1"/>
</dbReference>
<dbReference type="PANTHER" id="PTHR30111">
    <property type="entry name" value="33 KDA CHAPERONIN"/>
    <property type="match status" value="1"/>
</dbReference>
<evidence type="ECO:0000313" key="6">
    <source>
        <dbReference type="EMBL" id="OYQ20570.1"/>
    </source>
</evidence>
<dbReference type="InterPro" id="IPR016154">
    <property type="entry name" value="Heat_shock_Hsp33_C"/>
</dbReference>
<keyword evidence="7" id="KW-1185">Reference proteome</keyword>
<dbReference type="SUPFAM" id="SSF118352">
    <property type="entry name" value="HSP33 redox switch-like"/>
    <property type="match status" value="1"/>
</dbReference>
<reference evidence="6 7" key="1">
    <citation type="submission" date="2017-07" db="EMBL/GenBank/DDBJ databases">
        <title>Elstera cyanobacteriorum sp. nov., a novel bacterium isolated from cyanobacterial aggregates in a eutrophic lake.</title>
        <authorList>
            <person name="Cai H."/>
        </authorList>
    </citation>
    <scope>NUCLEOTIDE SEQUENCE [LARGE SCALE GENOMIC DNA]</scope>
    <source>
        <strain evidence="6 7">TH019</strain>
    </source>
</reference>
<keyword evidence="1" id="KW-0963">Cytoplasm</keyword>
<dbReference type="InterPro" id="IPR016153">
    <property type="entry name" value="Heat_shock_Hsp33_N"/>
</dbReference>
<sequence>MSAGLAANDPGIADDQTLPFFLRNATVRGRLVRLGPSFDTIVTRHGYPEPVAALLGEALAVAAALAGALKFEGVFTLQAKGDGAVRMLVADVTHAGHMRGYAQVDDDKLPKGPVAGAERVSALLGKGYLAFTVDQGADMDRYQGIVELQPGGLDESVRHYFRQSEQIDTGLKLAAQRTARGWRAGALLLQRLPKEGGTDLARTLLADPDSEAAAQASADEWDHLMALTGTVSDIELTDPQLASDDLLFRLFHEEEGARLGDPHRLQDKCRCSRGRVARVLLSLPVEDREHLRVDGVVSATCEFCSTRYLFDDAALERLPEIGEEP</sequence>
<dbReference type="PANTHER" id="PTHR30111:SF1">
    <property type="entry name" value="33 KDA CHAPERONIN"/>
    <property type="match status" value="1"/>
</dbReference>
<evidence type="ECO:0000256" key="5">
    <source>
        <dbReference type="ARBA" id="ARBA00023284"/>
    </source>
</evidence>
<name>A0A255XWE7_9PROT</name>
<dbReference type="GO" id="GO:0042026">
    <property type="term" value="P:protein refolding"/>
    <property type="evidence" value="ECO:0007669"/>
    <property type="project" value="TreeGrafter"/>
</dbReference>
<dbReference type="GO" id="GO:0051082">
    <property type="term" value="F:unfolded protein binding"/>
    <property type="evidence" value="ECO:0007669"/>
    <property type="project" value="InterPro"/>
</dbReference>
<keyword evidence="2" id="KW-0862">Zinc</keyword>
<accession>A0A255XWE7</accession>